<keyword evidence="2" id="KW-0442">Lipid degradation</keyword>
<dbReference type="PROSITE" id="PS51635">
    <property type="entry name" value="PNPLA"/>
    <property type="match status" value="1"/>
</dbReference>
<dbReference type="SUPFAM" id="SSF52151">
    <property type="entry name" value="FabD/lysophospholipase-like"/>
    <property type="match status" value="1"/>
</dbReference>
<dbReference type="Gene3D" id="3.40.1090.10">
    <property type="entry name" value="Cytosolic phospholipase A2 catalytic domain"/>
    <property type="match status" value="1"/>
</dbReference>
<dbReference type="Pfam" id="PF01734">
    <property type="entry name" value="Patatin"/>
    <property type="match status" value="1"/>
</dbReference>
<sequence>MAPKTNLKLASFDGGDIRGLSQLEIMDGIMHRLTWDNESDVFNGSGLPCDRFDLIGGSGTGGLIAILLAKLRMSVEEASEEFEDIIKHVFNPKKISSLQRTEALKKCTEDILRKKGLPVNLPLIEDKQAGCASFVVASLRNNAKNTVCLRTYPVRNQRPSTLTVVEAVLATCATQPEFAPVFSGSGRKAREYIAASGAVNPIHEVITEAHLLFGGDVTVSSLLSVGVGHPGILSFPEDGGEAAIHRIMRDMMQDCEQRAQEIEERIGRVGIYSRLSVNQGMQNNHAGQFDDPGWITAQTEDYLGRHETGEKLDVLAQNFGAENGPITLDQLSAFYSRVHFVT</sequence>
<dbReference type="GO" id="GO:0019369">
    <property type="term" value="P:arachidonate metabolic process"/>
    <property type="evidence" value="ECO:0007669"/>
    <property type="project" value="TreeGrafter"/>
</dbReference>
<evidence type="ECO:0000256" key="2">
    <source>
        <dbReference type="ARBA" id="ARBA00022963"/>
    </source>
</evidence>
<organism evidence="6 7">
    <name type="scientific">Serendipita vermifera MAFF 305830</name>
    <dbReference type="NCBI Taxonomy" id="933852"/>
    <lineage>
        <taxon>Eukaryota</taxon>
        <taxon>Fungi</taxon>
        <taxon>Dikarya</taxon>
        <taxon>Basidiomycota</taxon>
        <taxon>Agaricomycotina</taxon>
        <taxon>Agaricomycetes</taxon>
        <taxon>Sebacinales</taxon>
        <taxon>Serendipitaceae</taxon>
        <taxon>Serendipita</taxon>
    </lineage>
</organism>
<reference evidence="6 7" key="1">
    <citation type="submission" date="2014-04" db="EMBL/GenBank/DDBJ databases">
        <authorList>
            <consortium name="DOE Joint Genome Institute"/>
            <person name="Kuo A."/>
            <person name="Zuccaro A."/>
            <person name="Kohler A."/>
            <person name="Nagy L.G."/>
            <person name="Floudas D."/>
            <person name="Copeland A."/>
            <person name="Barry K.W."/>
            <person name="Cichocki N."/>
            <person name="Veneault-Fourrey C."/>
            <person name="LaButti K."/>
            <person name="Lindquist E.A."/>
            <person name="Lipzen A."/>
            <person name="Lundell T."/>
            <person name="Morin E."/>
            <person name="Murat C."/>
            <person name="Sun H."/>
            <person name="Tunlid A."/>
            <person name="Henrissat B."/>
            <person name="Grigoriev I.V."/>
            <person name="Hibbett D.S."/>
            <person name="Martin F."/>
            <person name="Nordberg H.P."/>
            <person name="Cantor M.N."/>
            <person name="Hua S.X."/>
        </authorList>
    </citation>
    <scope>NUCLEOTIDE SEQUENCE [LARGE SCALE GENOMIC DNA]</scope>
    <source>
        <strain evidence="6 7">MAFF 305830</strain>
    </source>
</reference>
<evidence type="ECO:0000313" key="6">
    <source>
        <dbReference type="EMBL" id="KIM24754.1"/>
    </source>
</evidence>
<dbReference type="GO" id="GO:0016042">
    <property type="term" value="P:lipid catabolic process"/>
    <property type="evidence" value="ECO:0007669"/>
    <property type="project" value="UniProtKB-KW"/>
</dbReference>
<evidence type="ECO:0000313" key="7">
    <source>
        <dbReference type="Proteomes" id="UP000054097"/>
    </source>
</evidence>
<dbReference type="AlphaFoldDB" id="A0A0C3AXP4"/>
<protein>
    <recommendedName>
        <fullName evidence="5">PNPLA domain-containing protein</fullName>
    </recommendedName>
</protein>
<dbReference type="EMBL" id="KN824320">
    <property type="protein sequence ID" value="KIM24754.1"/>
    <property type="molecule type" value="Genomic_DNA"/>
</dbReference>
<evidence type="ECO:0000256" key="1">
    <source>
        <dbReference type="ARBA" id="ARBA00022801"/>
    </source>
</evidence>
<comment type="caution">
    <text evidence="4">Lacks conserved residue(s) required for the propagation of feature annotation.</text>
</comment>
<dbReference type="Proteomes" id="UP000054097">
    <property type="component" value="Unassembled WGS sequence"/>
</dbReference>
<dbReference type="InterPro" id="IPR002641">
    <property type="entry name" value="PNPLA_dom"/>
</dbReference>
<keyword evidence="1" id="KW-0378">Hydrolase</keyword>
<accession>A0A0C3AXP4</accession>
<proteinExistence type="predicted"/>
<dbReference type="PANTHER" id="PTHR24185:SF1">
    <property type="entry name" value="CALCIUM-INDEPENDENT PHOSPHOLIPASE A2-GAMMA"/>
    <property type="match status" value="1"/>
</dbReference>
<evidence type="ECO:0000259" key="5">
    <source>
        <dbReference type="PROSITE" id="PS51635"/>
    </source>
</evidence>
<evidence type="ECO:0000256" key="3">
    <source>
        <dbReference type="ARBA" id="ARBA00023098"/>
    </source>
</evidence>
<gene>
    <name evidence="6" type="ORF">M408DRAFT_228837</name>
</gene>
<keyword evidence="3" id="KW-0443">Lipid metabolism</keyword>
<dbReference type="HOGENOM" id="CLU_000288_144_2_1"/>
<reference evidence="7" key="2">
    <citation type="submission" date="2015-01" db="EMBL/GenBank/DDBJ databases">
        <title>Evolutionary Origins and Diversification of the Mycorrhizal Mutualists.</title>
        <authorList>
            <consortium name="DOE Joint Genome Institute"/>
            <consortium name="Mycorrhizal Genomics Consortium"/>
            <person name="Kohler A."/>
            <person name="Kuo A."/>
            <person name="Nagy L.G."/>
            <person name="Floudas D."/>
            <person name="Copeland A."/>
            <person name="Barry K.W."/>
            <person name="Cichocki N."/>
            <person name="Veneault-Fourrey C."/>
            <person name="LaButti K."/>
            <person name="Lindquist E.A."/>
            <person name="Lipzen A."/>
            <person name="Lundell T."/>
            <person name="Morin E."/>
            <person name="Murat C."/>
            <person name="Riley R."/>
            <person name="Ohm R."/>
            <person name="Sun H."/>
            <person name="Tunlid A."/>
            <person name="Henrissat B."/>
            <person name="Grigoriev I.V."/>
            <person name="Hibbett D.S."/>
            <person name="Martin F."/>
        </authorList>
    </citation>
    <scope>NUCLEOTIDE SEQUENCE [LARGE SCALE GENOMIC DNA]</scope>
    <source>
        <strain evidence="7">MAFF 305830</strain>
    </source>
</reference>
<dbReference type="GO" id="GO:0016020">
    <property type="term" value="C:membrane"/>
    <property type="evidence" value="ECO:0007669"/>
    <property type="project" value="TreeGrafter"/>
</dbReference>
<dbReference type="GO" id="GO:0046486">
    <property type="term" value="P:glycerolipid metabolic process"/>
    <property type="evidence" value="ECO:0007669"/>
    <property type="project" value="UniProtKB-ARBA"/>
</dbReference>
<feature type="domain" description="PNPLA" evidence="5">
    <location>
        <begin position="10"/>
        <end position="206"/>
    </location>
</feature>
<dbReference type="InterPro" id="IPR016035">
    <property type="entry name" value="Acyl_Trfase/lysoPLipase"/>
</dbReference>
<evidence type="ECO:0000256" key="4">
    <source>
        <dbReference type="PROSITE-ProRule" id="PRU01161"/>
    </source>
</evidence>
<keyword evidence="7" id="KW-1185">Reference proteome</keyword>
<dbReference type="PANTHER" id="PTHR24185">
    <property type="entry name" value="CALCIUM-INDEPENDENT PHOSPHOLIPASE A2-GAMMA"/>
    <property type="match status" value="1"/>
</dbReference>
<name>A0A0C3AXP4_SERVB</name>
<dbReference type="GO" id="GO:0047499">
    <property type="term" value="F:calcium-independent phospholipase A2 activity"/>
    <property type="evidence" value="ECO:0007669"/>
    <property type="project" value="TreeGrafter"/>
</dbReference>
<dbReference type="STRING" id="933852.A0A0C3AXP4"/>
<dbReference type="OrthoDB" id="630895at2759"/>